<reference evidence="1" key="1">
    <citation type="submission" date="2013-12" db="EMBL/GenBank/DDBJ databases">
        <title>A Varibaculum cambriense genome reconstructed from a premature infant gut community with otherwise low bacterial novelty that shifts toward anaerobic metabolism during the third week of life.</title>
        <authorList>
            <person name="Brown C.T."/>
            <person name="Sharon I."/>
            <person name="Thomas B.C."/>
            <person name="Castelle C.J."/>
            <person name="Morowitz M.J."/>
            <person name="Banfield J.F."/>
        </authorList>
    </citation>
    <scope>NUCLEOTIDE SEQUENCE</scope>
</reference>
<sequence>MDFDELYERLFLNENGTYRAVCANRRVDKDVICEIEQIRYCNYNDGIKILKRALEKIKSDKENKVIPAIYRKAMFFVTCKLCDEAGTKGAQKKVLNDLNLSHNTFSKYKMTPVQYFEGIEFNRIKNINMTKKNKDKVCPQLRISRNGKKNRDLCRAFVEISSQVHYTDFVDVFGGLGTITARKPKISKEYTNDFDNGVYKFLIVLKQHPKLLIRWQERVIEDIRKKGDEEKQIEYAKFLFKTFEVLLDNCNSSLSI</sequence>
<proteinExistence type="predicted"/>
<accession>W1WP61</accession>
<name>W1WP61_9ZZZZ</name>
<comment type="caution">
    <text evidence="1">The sequence shown here is derived from an EMBL/GenBank/DDBJ whole genome shotgun (WGS) entry which is preliminary data.</text>
</comment>
<organism evidence="1">
    <name type="scientific">human gut metagenome</name>
    <dbReference type="NCBI Taxonomy" id="408170"/>
    <lineage>
        <taxon>unclassified sequences</taxon>
        <taxon>metagenomes</taxon>
        <taxon>organismal metagenomes</taxon>
    </lineage>
</organism>
<dbReference type="AlphaFoldDB" id="W1WP61"/>
<feature type="non-terminal residue" evidence="1">
    <location>
        <position position="256"/>
    </location>
</feature>
<dbReference type="EMBL" id="AZMM01018575">
    <property type="protein sequence ID" value="ETJ18870.1"/>
    <property type="molecule type" value="Genomic_DNA"/>
</dbReference>
<gene>
    <name evidence="1" type="ORF">Q604_UNBC18575G0001</name>
</gene>
<protein>
    <submittedName>
        <fullName evidence="1">Uncharacterized protein</fullName>
    </submittedName>
</protein>
<evidence type="ECO:0000313" key="1">
    <source>
        <dbReference type="EMBL" id="ETJ18870.1"/>
    </source>
</evidence>